<proteinExistence type="predicted"/>
<comment type="caution">
    <text evidence="1">The sequence shown here is derived from an EMBL/GenBank/DDBJ whole genome shotgun (WGS) entry which is preliminary data.</text>
</comment>
<organism evidence="1 2">
    <name type="scientific">candidate division WOR-1 bacterium RIFOXYC2_FULL_41_25</name>
    <dbReference type="NCBI Taxonomy" id="1802586"/>
    <lineage>
        <taxon>Bacteria</taxon>
        <taxon>Bacillati</taxon>
        <taxon>Saganbacteria</taxon>
    </lineage>
</organism>
<sequence length="253" mass="28448">MSSVGRVSHLRLVWSAKTPLQEKFEPKLLTTKQLVDHFLKNHHPSESNKKLPLIWKKSAQVENTYELGCEFYGQWVVFEGPTVKSKDFVGHLIEPQYYQPILAVAQKALENTFGTTEEATTTDWMPMAGQSRHKKQFTGPVYGHFEDYEQGSITVITPRGFTLSIKGINILEAAIYLPTYYRQLEEMLIRGEIKEGISEAEIQVEGEYQPYAVAASPIHMGFKAPNPVRLEPGAVGQVVKDGINSALARKTPL</sequence>
<protein>
    <submittedName>
        <fullName evidence="1">Uncharacterized protein</fullName>
    </submittedName>
</protein>
<reference evidence="1 2" key="1">
    <citation type="journal article" date="2016" name="Nat. Commun.">
        <title>Thousands of microbial genomes shed light on interconnected biogeochemical processes in an aquifer system.</title>
        <authorList>
            <person name="Anantharaman K."/>
            <person name="Brown C.T."/>
            <person name="Hug L.A."/>
            <person name="Sharon I."/>
            <person name="Castelle C.J."/>
            <person name="Probst A.J."/>
            <person name="Thomas B.C."/>
            <person name="Singh A."/>
            <person name="Wilkins M.J."/>
            <person name="Karaoz U."/>
            <person name="Brodie E.L."/>
            <person name="Williams K.H."/>
            <person name="Hubbard S.S."/>
            <person name="Banfield J.F."/>
        </authorList>
    </citation>
    <scope>NUCLEOTIDE SEQUENCE [LARGE SCALE GENOMIC DNA]</scope>
</reference>
<accession>A0A1F4TN97</accession>
<dbReference type="EMBL" id="MEUI01000024">
    <property type="protein sequence ID" value="OGC34000.1"/>
    <property type="molecule type" value="Genomic_DNA"/>
</dbReference>
<gene>
    <name evidence="1" type="ORF">A2462_01420</name>
</gene>
<dbReference type="AlphaFoldDB" id="A0A1F4TN97"/>
<dbReference type="Proteomes" id="UP000177309">
    <property type="component" value="Unassembled WGS sequence"/>
</dbReference>
<name>A0A1F4TN97_UNCSA</name>
<evidence type="ECO:0000313" key="1">
    <source>
        <dbReference type="EMBL" id="OGC34000.1"/>
    </source>
</evidence>
<evidence type="ECO:0000313" key="2">
    <source>
        <dbReference type="Proteomes" id="UP000177309"/>
    </source>
</evidence>